<evidence type="ECO:0000259" key="2">
    <source>
        <dbReference type="Pfam" id="PF18962"/>
    </source>
</evidence>
<proteinExistence type="predicted"/>
<dbReference type="InterPro" id="IPR026444">
    <property type="entry name" value="Secre_tail"/>
</dbReference>
<dbReference type="PANTHER" id="PTHR43739">
    <property type="entry name" value="XYLOGLUCANASE (EUROFUNG)"/>
    <property type="match status" value="1"/>
</dbReference>
<evidence type="ECO:0000313" key="4">
    <source>
        <dbReference type="Proteomes" id="UP001500454"/>
    </source>
</evidence>
<evidence type="ECO:0000313" key="3">
    <source>
        <dbReference type="EMBL" id="GAA4379028.1"/>
    </source>
</evidence>
<evidence type="ECO:0000256" key="1">
    <source>
        <dbReference type="SAM" id="MobiDB-lite"/>
    </source>
</evidence>
<dbReference type="SUPFAM" id="SSF110296">
    <property type="entry name" value="Oligoxyloglucan reducing end-specific cellobiohydrolase"/>
    <property type="match status" value="1"/>
</dbReference>
<feature type="compositionally biased region" description="Basic and acidic residues" evidence="1">
    <location>
        <begin position="28"/>
        <end position="41"/>
    </location>
</feature>
<dbReference type="EMBL" id="BAABHA010000002">
    <property type="protein sequence ID" value="GAA4379028.1"/>
    <property type="molecule type" value="Genomic_DNA"/>
</dbReference>
<dbReference type="PANTHER" id="PTHR43739:SF5">
    <property type="entry name" value="EXO-ALPHA-SIALIDASE"/>
    <property type="match status" value="1"/>
</dbReference>
<dbReference type="Gene3D" id="2.130.10.10">
    <property type="entry name" value="YVTN repeat-like/Quinoprotein amine dehydrogenase"/>
    <property type="match status" value="4"/>
</dbReference>
<protein>
    <submittedName>
        <fullName evidence="3">Exo-alpha-sialidase</fullName>
    </submittedName>
</protein>
<gene>
    <name evidence="3" type="ORF">GCM10023186_16170</name>
</gene>
<accession>A0ABP8IXN5</accession>
<dbReference type="SUPFAM" id="SSF50978">
    <property type="entry name" value="WD40 repeat-like"/>
    <property type="match status" value="1"/>
</dbReference>
<dbReference type="InterPro" id="IPR036322">
    <property type="entry name" value="WD40_repeat_dom_sf"/>
</dbReference>
<reference evidence="4" key="1">
    <citation type="journal article" date="2019" name="Int. J. Syst. Evol. Microbiol.">
        <title>The Global Catalogue of Microorganisms (GCM) 10K type strain sequencing project: providing services to taxonomists for standard genome sequencing and annotation.</title>
        <authorList>
            <consortium name="The Broad Institute Genomics Platform"/>
            <consortium name="The Broad Institute Genome Sequencing Center for Infectious Disease"/>
            <person name="Wu L."/>
            <person name="Ma J."/>
        </authorList>
    </citation>
    <scope>NUCLEOTIDE SEQUENCE [LARGE SCALE GENOMIC DNA]</scope>
    <source>
        <strain evidence="4">JCM 17924</strain>
    </source>
</reference>
<dbReference type="Pfam" id="PF18962">
    <property type="entry name" value="Por_Secre_tail"/>
    <property type="match status" value="1"/>
</dbReference>
<keyword evidence="4" id="KW-1185">Reference proteome</keyword>
<dbReference type="InterPro" id="IPR052025">
    <property type="entry name" value="Xyloglucanase_GH74"/>
</dbReference>
<dbReference type="RefSeq" id="WP_345222953.1">
    <property type="nucleotide sequence ID" value="NZ_BAABHA010000002.1"/>
</dbReference>
<organism evidence="3 4">
    <name type="scientific">Hymenobacter koreensis</name>
    <dbReference type="NCBI Taxonomy" id="1084523"/>
    <lineage>
        <taxon>Bacteria</taxon>
        <taxon>Pseudomonadati</taxon>
        <taxon>Bacteroidota</taxon>
        <taxon>Cytophagia</taxon>
        <taxon>Cytophagales</taxon>
        <taxon>Hymenobacteraceae</taxon>
        <taxon>Hymenobacter</taxon>
    </lineage>
</organism>
<feature type="region of interest" description="Disordered" evidence="1">
    <location>
        <begin position="28"/>
        <end position="56"/>
    </location>
</feature>
<dbReference type="Proteomes" id="UP001500454">
    <property type="component" value="Unassembled WGS sequence"/>
</dbReference>
<feature type="domain" description="Secretion system C-terminal sorting" evidence="2">
    <location>
        <begin position="781"/>
        <end position="853"/>
    </location>
</feature>
<dbReference type="InterPro" id="IPR015943">
    <property type="entry name" value="WD40/YVTN_repeat-like_dom_sf"/>
</dbReference>
<sequence length="856" mass="91132">MSSAETDTMTPEAREKLVQVVKVKRDESGKKMIDKADRPDLAMEQDAELTRDPSTGTVPRERLLAAYAYNEAQRQARRSGNALSTATWTERGPNNVAGRIRSLLLDPNDPSGNTLWAGAAGGGLWKTTNALAAVPQWQSVNSFLTNLAVTAVAADPGTTNLYCGTGEGFFNADAARGAGIWKSSNGGATWAQLRSTATPAFEYVQKMVVHPVTHDVYAATREGLYRSQNGGGSWTLVLASTRVADIELAADNTLFVSAGLFTTDGLYRSTTGNLGSWVKLNDVATSGLPSTGYRRIEISCAPSDANRVYAVFQNTGNGLLDVYRSSDKGDTWVAIKRPGSTATNPTFDFTNGQAWYNLISAVAPTDPDLLYVGGLDIYRTKNADTVATAVTWEKESAWNVSSTSPYFVHADHHAIVFGATNDLAFFGNDGGVFVSRNASQTNGGNAPTFAAINRGLNVTQFYAVAAHPTNANYFLAGSQDNGTQRFTQPGLGNTTTATGGDGGFCFIDQINPNVQFSSYVYNQYRRSTNGGASFTSFNISSTIGQFINSCDYDSRLKTLYASYGANTYVAWLNANTSGTTSATPRSLGTGVGTPTHFMVSKTVRNRVYIGTSAGRVLRVDSASTTTPIVTTLRSGSTGTSVSCIAIDPNDEAHMLVTYSNYGTASVFESVNAGDTWTSVEGTLPDMPVRWALFDPTDRNRALLATEMGVYSTEQLNGNTTVWTAADNGPVNVRVTMLHITPDRMVVAATHGRGLFTSDIMAVITSNTKAAKLSSTLISSAYPNPFDRELNVELGRAVTGRAAVTLTDMMGRKVLATTVAAAGRTLRVATPASLAAGTYVLTVTGGGETATRRVVHK</sequence>
<dbReference type="NCBIfam" id="TIGR04183">
    <property type="entry name" value="Por_Secre_tail"/>
    <property type="match status" value="1"/>
</dbReference>
<comment type="caution">
    <text evidence="3">The sequence shown here is derived from an EMBL/GenBank/DDBJ whole genome shotgun (WGS) entry which is preliminary data.</text>
</comment>
<name>A0ABP8IXN5_9BACT</name>